<dbReference type="EMBL" id="KZ825364">
    <property type="protein sequence ID" value="RAH43283.1"/>
    <property type="molecule type" value="Genomic_DNA"/>
</dbReference>
<proteinExistence type="predicted"/>
<accession>A0ACD1G242</accession>
<reference evidence="1" key="1">
    <citation type="submission" date="2018-02" db="EMBL/GenBank/DDBJ databases">
        <title>The genomes of Aspergillus section Nigri reveals drivers in fungal speciation.</title>
        <authorList>
            <consortium name="DOE Joint Genome Institute"/>
            <person name="Vesth T.C."/>
            <person name="Nybo J."/>
            <person name="Theobald S."/>
            <person name="Brandl J."/>
            <person name="Frisvad J.C."/>
            <person name="Nielsen K.F."/>
            <person name="Lyhne E.K."/>
            <person name="Kogle M.E."/>
            <person name="Kuo A."/>
            <person name="Riley R."/>
            <person name="Clum A."/>
            <person name="Nolan M."/>
            <person name="Lipzen A."/>
            <person name="Salamov A."/>
            <person name="Henrissat B."/>
            <person name="Wiebenga A."/>
            <person name="De vries R.P."/>
            <person name="Grigoriev I.V."/>
            <person name="Mortensen U.H."/>
            <person name="Andersen M.R."/>
            <person name="Baker S.E."/>
        </authorList>
    </citation>
    <scope>NUCLEOTIDE SEQUENCE</scope>
    <source>
        <strain evidence="1">CBS 621.78</strain>
    </source>
</reference>
<evidence type="ECO:0000313" key="1">
    <source>
        <dbReference type="EMBL" id="RAH43283.1"/>
    </source>
</evidence>
<keyword evidence="2" id="KW-1185">Reference proteome</keyword>
<dbReference type="Proteomes" id="UP000249057">
    <property type="component" value="Unassembled WGS sequence"/>
</dbReference>
<protein>
    <submittedName>
        <fullName evidence="1">Uncharacterized protein</fullName>
    </submittedName>
</protein>
<organism evidence="1 2">
    <name type="scientific">Aspergillus brunneoviolaceus CBS 621.78</name>
    <dbReference type="NCBI Taxonomy" id="1450534"/>
    <lineage>
        <taxon>Eukaryota</taxon>
        <taxon>Fungi</taxon>
        <taxon>Dikarya</taxon>
        <taxon>Ascomycota</taxon>
        <taxon>Pezizomycotina</taxon>
        <taxon>Eurotiomycetes</taxon>
        <taxon>Eurotiomycetidae</taxon>
        <taxon>Eurotiales</taxon>
        <taxon>Aspergillaceae</taxon>
        <taxon>Aspergillus</taxon>
        <taxon>Aspergillus subgen. Circumdati</taxon>
    </lineage>
</organism>
<gene>
    <name evidence="1" type="ORF">BO95DRAFT_434136</name>
</gene>
<name>A0ACD1G242_9EURO</name>
<sequence length="287" mass="31662">MAYAQIRNRLRNTGSKSNVDGRIRLEISSSTVNSEEAVKEKEKESDQSYGMGNGPGPIVAGYELWVDRVHGKKEPSPESHSFPSRAAVPENHPSHGQPELPSVIPINVASIEENQRPPPPVIRFRDLLFSARKYCDRARATETRREPHKIAEPKGNGRDRPETPTSIVSYYAGDRSASNTRVLVIALHPPAQIINLFMNHEQQLPSLGGGNRLVLGISGAAVSLSANRYISEDATKAFQVGAALPQQSKRLLSRPVRFLSLIPRTAQASSVSHLRITLQSRPGWRFL</sequence>
<evidence type="ECO:0000313" key="2">
    <source>
        <dbReference type="Proteomes" id="UP000249057"/>
    </source>
</evidence>